<accession>A0A087QPN7</accession>
<protein>
    <recommendedName>
        <fullName evidence="6">SLIT-ROBO Rho GTPase-activating protein 1</fullName>
    </recommendedName>
    <alternativeName>
        <fullName evidence="7">Rho GTPase-activating protein 13</fullName>
    </alternativeName>
</protein>
<evidence type="ECO:0000256" key="5">
    <source>
        <dbReference type="ARBA" id="ARBA00056458"/>
    </source>
</evidence>
<dbReference type="InterPro" id="IPR031160">
    <property type="entry name" value="F_BAR_dom"/>
</dbReference>
<evidence type="ECO:0000313" key="16">
    <source>
        <dbReference type="Proteomes" id="UP000053286"/>
    </source>
</evidence>
<organism evidence="15 16">
    <name type="scientific">Aptenodytes forsteri</name>
    <name type="common">Emperor penguin</name>
    <dbReference type="NCBI Taxonomy" id="9233"/>
    <lineage>
        <taxon>Eukaryota</taxon>
        <taxon>Metazoa</taxon>
        <taxon>Chordata</taxon>
        <taxon>Craniata</taxon>
        <taxon>Vertebrata</taxon>
        <taxon>Euteleostomi</taxon>
        <taxon>Archelosauria</taxon>
        <taxon>Archosauria</taxon>
        <taxon>Dinosauria</taxon>
        <taxon>Saurischia</taxon>
        <taxon>Theropoda</taxon>
        <taxon>Coelurosauria</taxon>
        <taxon>Aves</taxon>
        <taxon>Neognathae</taxon>
        <taxon>Neoaves</taxon>
        <taxon>Aequornithes</taxon>
        <taxon>Sphenisciformes</taxon>
        <taxon>Spheniscidae</taxon>
        <taxon>Aptenodytes</taxon>
    </lineage>
</organism>
<keyword evidence="1 8" id="KW-0728">SH3 domain</keyword>
<evidence type="ECO:0000256" key="4">
    <source>
        <dbReference type="ARBA" id="ARBA00023054"/>
    </source>
</evidence>
<evidence type="ECO:0000256" key="10">
    <source>
        <dbReference type="SAM" id="Coils"/>
    </source>
</evidence>
<feature type="non-terminal residue" evidence="15">
    <location>
        <position position="797"/>
    </location>
</feature>
<evidence type="ECO:0000256" key="7">
    <source>
        <dbReference type="ARBA" id="ARBA00083891"/>
    </source>
</evidence>
<dbReference type="InterPro" id="IPR000198">
    <property type="entry name" value="RhoGAP_dom"/>
</dbReference>
<feature type="domain" description="SH3" evidence="12">
    <location>
        <begin position="739"/>
        <end position="797"/>
    </location>
</feature>
<evidence type="ECO:0000256" key="2">
    <source>
        <dbReference type="ARBA" id="ARBA00022468"/>
    </source>
</evidence>
<feature type="compositionally biased region" description="Polar residues" evidence="11">
    <location>
        <begin position="182"/>
        <end position="191"/>
    </location>
</feature>
<dbReference type="InterPro" id="IPR036028">
    <property type="entry name" value="SH3-like_dom_sf"/>
</dbReference>
<dbReference type="InterPro" id="IPR001452">
    <property type="entry name" value="SH3_domain"/>
</dbReference>
<dbReference type="SUPFAM" id="SSF103657">
    <property type="entry name" value="BAR/IMD domain-like"/>
    <property type="match status" value="1"/>
</dbReference>
<proteinExistence type="predicted"/>
<dbReference type="Gene3D" id="1.10.555.10">
    <property type="entry name" value="Rho GTPase activation protein"/>
    <property type="match status" value="1"/>
</dbReference>
<dbReference type="EMBL" id="KL225799">
    <property type="protein sequence ID" value="KFM03191.1"/>
    <property type="molecule type" value="Genomic_DNA"/>
</dbReference>
<dbReference type="PROSITE" id="PS50002">
    <property type="entry name" value="SH3"/>
    <property type="match status" value="1"/>
</dbReference>
<gene>
    <name evidence="15" type="ORF">AS27_01989</name>
</gene>
<dbReference type="CDD" id="cd11955">
    <property type="entry name" value="SH3_srGAP1-3"/>
    <property type="match status" value="1"/>
</dbReference>
<dbReference type="FunFam" id="1.10.555.10:FF:000010">
    <property type="entry name" value="SLIT-ROBO Rho GTPase-activating protein 1 isoform 2"/>
    <property type="match status" value="1"/>
</dbReference>
<dbReference type="InterPro" id="IPR035648">
    <property type="entry name" value="srGAP1/2/3_SH3"/>
</dbReference>
<feature type="domain" description="F-BAR" evidence="14">
    <location>
        <begin position="1"/>
        <end position="302"/>
    </location>
</feature>
<feature type="coiled-coil region" evidence="10">
    <location>
        <begin position="340"/>
        <end position="374"/>
    </location>
</feature>
<dbReference type="SUPFAM" id="SSF48350">
    <property type="entry name" value="GTPase activation domain, GAP"/>
    <property type="match status" value="1"/>
</dbReference>
<evidence type="ECO:0000256" key="1">
    <source>
        <dbReference type="ARBA" id="ARBA00022443"/>
    </source>
</evidence>
<feature type="region of interest" description="Disordered" evidence="11">
    <location>
        <begin position="159"/>
        <end position="200"/>
    </location>
</feature>
<dbReference type="InterPro" id="IPR027267">
    <property type="entry name" value="AH/BAR_dom_sf"/>
</dbReference>
<dbReference type="SMART" id="SM00055">
    <property type="entry name" value="FCH"/>
    <property type="match status" value="1"/>
</dbReference>
<keyword evidence="16" id="KW-1185">Reference proteome</keyword>
<dbReference type="Pfam" id="PF00611">
    <property type="entry name" value="FCH"/>
    <property type="match status" value="1"/>
</dbReference>
<evidence type="ECO:0000259" key="13">
    <source>
        <dbReference type="PROSITE" id="PS50238"/>
    </source>
</evidence>
<evidence type="ECO:0000313" key="15">
    <source>
        <dbReference type="EMBL" id="KFM03191.1"/>
    </source>
</evidence>
<dbReference type="SMART" id="SM00324">
    <property type="entry name" value="RhoGAP"/>
    <property type="match status" value="1"/>
</dbReference>
<dbReference type="GO" id="GO:0007165">
    <property type="term" value="P:signal transduction"/>
    <property type="evidence" value="ECO:0007669"/>
    <property type="project" value="InterPro"/>
</dbReference>
<dbReference type="SUPFAM" id="SSF50044">
    <property type="entry name" value="SH3-domain"/>
    <property type="match status" value="1"/>
</dbReference>
<feature type="region of interest" description="Disordered" evidence="11">
    <location>
        <begin position="704"/>
        <end position="724"/>
    </location>
</feature>
<dbReference type="PROSITE" id="PS50238">
    <property type="entry name" value="RHOGAP"/>
    <property type="match status" value="1"/>
</dbReference>
<dbReference type="Pfam" id="PF00620">
    <property type="entry name" value="RhoGAP"/>
    <property type="match status" value="1"/>
</dbReference>
<sequence>EIRAQLVEQLKCLDQQCELRVQLLQDLQDFFRKKAEIEMDYSRNLEKLAERFLAKTRSTKDQQFKKDQNVLSPVNCWNLLLNQVKRESRDHTTLSDIYLNNIIPRFVQVSEDSGRLFKKSKEVGLQLQEDLMKVLNELYTVMKTYHMYNADSISAQSKLKEAEKQEEKQIGKSVKQEDKQTPRSPDSTSNVKFEEKHVRRSSVKKIEKMKEKRQAKYTENRLKAIKARNEYLLALEATNASVFKYYIHDLSDLIDCCDLGYHASLNRALRTFLSAELNLEQSKHEGLDAIENAVENLDANSDKQRLMEMYNNVFCPPMKFEFQPHMGDMESQLCAQQPVQSELVQRCQQLQSRLSTLKIENEEVKKTMEATLQTIQDIVTIEDFDVSDCFQYSNSMESVKSTVSETFMSKPSIAKRRANQQETEQFYFTKMKEYLEGRNLITKLQAKHDLLQKTLGETALLGRTAPARLLRAAPSLSDGFSPPPPSKTGFTKQLKVFSCSFLLMLYFFVDSSQAIPLVVESCIRFISRHGLQHEGIFRVSGSQVEVNDIKNAFERGEDPLAGDQNDHDMDSIAGVLKLYFRGLEHPLFPKDIFHDLIACVTMDNLQERALHIRKVLLNLPKTTLIVMRYLFAFLNHLSQFSEENMMDPYNLAICFGPTLMSVPEGHDQVSCQAHVNELIKTIIIQHENIFPGPRELEGPVYSRGGNTEDYCESPHGERASTEDSVQDVTAEHHTSDDECEPIEAIAKFDYIGRTARELSFKKGASLLLYQRASDDWWEGRHNGIDGLIPHQYIVVQD</sequence>
<feature type="non-terminal residue" evidence="15">
    <location>
        <position position="1"/>
    </location>
</feature>
<evidence type="ECO:0000256" key="6">
    <source>
        <dbReference type="ARBA" id="ARBA00073473"/>
    </source>
</evidence>
<dbReference type="FunFam" id="2.30.30.40:FF:000005">
    <property type="entry name" value="SLIT-ROBO Rho GTPase-activating protein 1 isoform 2"/>
    <property type="match status" value="1"/>
</dbReference>
<feature type="compositionally biased region" description="Basic and acidic residues" evidence="11">
    <location>
        <begin position="712"/>
        <end position="721"/>
    </location>
</feature>
<evidence type="ECO:0000256" key="11">
    <source>
        <dbReference type="SAM" id="MobiDB-lite"/>
    </source>
</evidence>
<keyword evidence="2" id="KW-0343">GTPase activation</keyword>
<dbReference type="CDD" id="cd04383">
    <property type="entry name" value="RhoGAP_srGAP"/>
    <property type="match status" value="1"/>
</dbReference>
<feature type="domain" description="Rho-GAP" evidence="13">
    <location>
        <begin position="500"/>
        <end position="690"/>
    </location>
</feature>
<dbReference type="PROSITE" id="PS51741">
    <property type="entry name" value="F_BAR"/>
    <property type="match status" value="1"/>
</dbReference>
<dbReference type="Gene3D" id="2.30.30.40">
    <property type="entry name" value="SH3 Domains"/>
    <property type="match status" value="1"/>
</dbReference>
<keyword evidence="3" id="KW-0597">Phosphoprotein</keyword>
<dbReference type="PANTHER" id="PTHR14166">
    <property type="entry name" value="SLIT-ROBO RHO GTPASE ACTIVATING PROTEIN"/>
    <property type="match status" value="1"/>
</dbReference>
<dbReference type="FunFam" id="1.20.1270.60:FF:000006">
    <property type="entry name" value="SLIT-ROBO Rho GTPase-activating protein 1 isoform 2"/>
    <property type="match status" value="1"/>
</dbReference>
<comment type="function">
    <text evidence="5">GTPase-activating protein for RhoA and Cdc42 small GTPases. Together with CDC42 seems to be involved in the pathway mediating the repulsive signaling of Robo and Slit proteins in neuronal migration. SLIT2, probably through interaction with ROBO1, increases the interaction of SRGAP1 with ROBO1 and inactivates CDC42.</text>
</comment>
<dbReference type="GO" id="GO:0005096">
    <property type="term" value="F:GTPase activator activity"/>
    <property type="evidence" value="ECO:0007669"/>
    <property type="project" value="UniProtKB-KW"/>
</dbReference>
<dbReference type="STRING" id="9233.A0A087QPN7"/>
<dbReference type="InterPro" id="IPR008936">
    <property type="entry name" value="Rho_GTPase_activation_prot"/>
</dbReference>
<dbReference type="AlphaFoldDB" id="A0A087QPN7"/>
<evidence type="ECO:0000259" key="14">
    <source>
        <dbReference type="PROSITE" id="PS51741"/>
    </source>
</evidence>
<evidence type="ECO:0000256" key="8">
    <source>
        <dbReference type="PROSITE-ProRule" id="PRU00192"/>
    </source>
</evidence>
<dbReference type="Proteomes" id="UP000053286">
    <property type="component" value="Unassembled WGS sequence"/>
</dbReference>
<dbReference type="InterPro" id="IPR001060">
    <property type="entry name" value="FCH_dom"/>
</dbReference>
<keyword evidence="4 9" id="KW-0175">Coiled coil</keyword>
<evidence type="ECO:0000256" key="3">
    <source>
        <dbReference type="ARBA" id="ARBA00022553"/>
    </source>
</evidence>
<reference evidence="15 16" key="1">
    <citation type="submission" date="2014-04" db="EMBL/GenBank/DDBJ databases">
        <title>Genome evolution of avian class.</title>
        <authorList>
            <person name="Zhang G."/>
            <person name="Li C."/>
        </authorList>
    </citation>
    <scope>NUCLEOTIDE SEQUENCE [LARGE SCALE GENOMIC DNA]</scope>
    <source>
        <strain evidence="15">BGI_AS27</strain>
    </source>
</reference>
<name>A0A087QPN7_APTFO</name>
<dbReference type="Pfam" id="PF00018">
    <property type="entry name" value="SH3_1"/>
    <property type="match status" value="1"/>
</dbReference>
<evidence type="ECO:0000256" key="9">
    <source>
        <dbReference type="PROSITE-ProRule" id="PRU01077"/>
    </source>
</evidence>
<dbReference type="SMART" id="SM00326">
    <property type="entry name" value="SH3"/>
    <property type="match status" value="1"/>
</dbReference>
<feature type="compositionally biased region" description="Basic and acidic residues" evidence="11">
    <location>
        <begin position="159"/>
        <end position="181"/>
    </location>
</feature>
<dbReference type="Gene3D" id="1.20.1270.60">
    <property type="entry name" value="Arfaptin homology (AH) domain/BAR domain"/>
    <property type="match status" value="1"/>
</dbReference>
<evidence type="ECO:0000259" key="12">
    <source>
        <dbReference type="PROSITE" id="PS50002"/>
    </source>
</evidence>
<dbReference type="InterPro" id="IPR051627">
    <property type="entry name" value="SLIT-ROBO_RhoGAP"/>
</dbReference>